<dbReference type="RefSeq" id="WP_346760060.1">
    <property type="nucleotide sequence ID" value="NZ_JAUJEB010000005.1"/>
</dbReference>
<reference evidence="2" key="1">
    <citation type="submission" date="2023-06" db="EMBL/GenBank/DDBJ databases">
        <title>Genomic of Agaribacillus aureum.</title>
        <authorList>
            <person name="Wang G."/>
        </authorList>
    </citation>
    <scope>NUCLEOTIDE SEQUENCE</scope>
    <source>
        <strain evidence="2">BMA12</strain>
    </source>
</reference>
<protein>
    <submittedName>
        <fullName evidence="2">CHAT domain-containing protein</fullName>
    </submittedName>
</protein>
<sequence length="1085" mass="124559">MTALSSYLNLQKYFYRGDLQSFKDCYLAGKQTADGKSHLLAARAFQEMRTWDEVRKCLQAVVETGTPIEQVKGELQLESIEFVLTHQSRDVASKLLEKSKDIAKKNQKSELNLFSKMVQLRIEAALITLGLTNADEKDRILTQGKELMISYQQVDGEAAANLLLLLMNHSLSAPYPNALLAMDMYKYYVNIDSEENDIWYYSWHSLTQAKSILESHYIEAERIQVSALPTELQEIQNQMIDKGHVCVEALMASLYGSHLLDLECIEGLDWISEHLDTLWKFGHKREVIDYKRKCLNWTQDRGQVELNHKLTQNLQPYKQTKSEQFSKDLEKLNVSFKHFVEGDYASGEKILSAHLDQISSEANRVHLVSLMVNNASKIATTKQHVIKLIQKEVDKLEITKSVLYAQLLTFKGILSPTRAQKANAFLEAAEVYVELGYLEDAIQQFKNYFLERTADNYTKGKPIMDDHLRDIINRIESLLDGSRWVKNPTFLRGIVFQTIGQVLSNGAANEQVVNILSLASSQFSKGYHLQALAINTNYLMLNLIQQGRNQQNLDFYLRAIEEGKKALDILSPTKLLDFQWRLLFYLALANSEPIKYKLFKESKSSQRASKNAKDYYFKALSVFDSVLINIKNSSSNQRVLAAGELNKDARQLIFSGFYFFLMQKDLKTCIIWLEKFRSKSLSTSIVQNLITSHLDPNGLIIRENALLKQIETSDSTKTTALRAELQEIYDQMKKESNYTYYLKARNPEPFTFDEVRSILERFEASNLGHRVWSAYYFTHEDGVYLFCFDKIRSEPYFTKISVTAQKLQELITRFDITKMGVVEMERETRNLFNELVAPLKKWTNPEDVICIVPYGFLHDIPFHILTISEEPLITRNPIFYNTSLYTWRYMDQSINKSRNSFAIFGNPRNNLEASEKEANRIASLLRQEAYLGQQATKEEFLKALKKVSFLHFAGHGFFGEGKGLETFWLEMAGEDKVTAKDLLNQENNCDLVVLSACDTAKYVKYHGEEHAGLISALLGSGVKSVIAHHWLVDDQDALAFFSEFYQNFINGMPVVIAFQQAMKALYKSNQELKSWAGFMLYGFPS</sequence>
<evidence type="ECO:0000313" key="2">
    <source>
        <dbReference type="EMBL" id="MDN5214720.1"/>
    </source>
</evidence>
<dbReference type="PANTHER" id="PTHR10098:SF108">
    <property type="entry name" value="TETRATRICOPEPTIDE REPEAT PROTEIN 28"/>
    <property type="match status" value="1"/>
</dbReference>
<evidence type="ECO:0000313" key="3">
    <source>
        <dbReference type="Proteomes" id="UP001172083"/>
    </source>
</evidence>
<comment type="caution">
    <text evidence="2">The sequence shown here is derived from an EMBL/GenBank/DDBJ whole genome shotgun (WGS) entry which is preliminary data.</text>
</comment>
<proteinExistence type="predicted"/>
<organism evidence="2 3">
    <name type="scientific">Agaribacillus aureus</name>
    <dbReference type="NCBI Taxonomy" id="3051825"/>
    <lineage>
        <taxon>Bacteria</taxon>
        <taxon>Pseudomonadati</taxon>
        <taxon>Bacteroidota</taxon>
        <taxon>Cytophagia</taxon>
        <taxon>Cytophagales</taxon>
        <taxon>Splendidivirgaceae</taxon>
        <taxon>Agaribacillus</taxon>
    </lineage>
</organism>
<dbReference type="PANTHER" id="PTHR10098">
    <property type="entry name" value="RAPSYN-RELATED"/>
    <property type="match status" value="1"/>
</dbReference>
<feature type="domain" description="CHAT" evidence="1">
    <location>
        <begin position="827"/>
        <end position="1082"/>
    </location>
</feature>
<dbReference type="InterPro" id="IPR024983">
    <property type="entry name" value="CHAT_dom"/>
</dbReference>
<dbReference type="Pfam" id="PF12770">
    <property type="entry name" value="CHAT"/>
    <property type="match status" value="1"/>
</dbReference>
<dbReference type="Proteomes" id="UP001172083">
    <property type="component" value="Unassembled WGS sequence"/>
</dbReference>
<name>A0ABT8LAD9_9BACT</name>
<keyword evidence="3" id="KW-1185">Reference proteome</keyword>
<gene>
    <name evidence="2" type="ORF">QQ020_21760</name>
</gene>
<evidence type="ECO:0000259" key="1">
    <source>
        <dbReference type="Pfam" id="PF12770"/>
    </source>
</evidence>
<accession>A0ABT8LAD9</accession>
<dbReference type="EMBL" id="JAUJEB010000005">
    <property type="protein sequence ID" value="MDN5214720.1"/>
    <property type="molecule type" value="Genomic_DNA"/>
</dbReference>